<dbReference type="GO" id="GO:0005874">
    <property type="term" value="C:microtubule"/>
    <property type="evidence" value="ECO:0007669"/>
    <property type="project" value="UniProtKB-KW"/>
</dbReference>
<feature type="compositionally biased region" description="Basic and acidic residues" evidence="10">
    <location>
        <begin position="548"/>
        <end position="561"/>
    </location>
</feature>
<dbReference type="CDD" id="cd01367">
    <property type="entry name" value="KISc_KIF2_like"/>
    <property type="match status" value="1"/>
</dbReference>
<feature type="compositionally biased region" description="Pro residues" evidence="10">
    <location>
        <begin position="478"/>
        <end position="498"/>
    </location>
</feature>
<feature type="binding site" evidence="9">
    <location>
        <begin position="127"/>
        <end position="134"/>
    </location>
    <ligand>
        <name>ATP</name>
        <dbReference type="ChEBI" id="CHEBI:30616"/>
    </ligand>
</feature>
<evidence type="ECO:0000313" key="13">
    <source>
        <dbReference type="Proteomes" id="UP001515480"/>
    </source>
</evidence>
<dbReference type="PROSITE" id="PS50067">
    <property type="entry name" value="KINESIN_MOTOR_2"/>
    <property type="match status" value="1"/>
</dbReference>
<evidence type="ECO:0000256" key="5">
    <source>
        <dbReference type="ARBA" id="ARBA00022840"/>
    </source>
</evidence>
<comment type="caution">
    <text evidence="12">The sequence shown here is derived from an EMBL/GenBank/DDBJ whole genome shotgun (WGS) entry which is preliminary data.</text>
</comment>
<keyword evidence="7" id="KW-0206">Cytoskeleton</keyword>
<feature type="compositionally biased region" description="Pro residues" evidence="10">
    <location>
        <begin position="517"/>
        <end position="537"/>
    </location>
</feature>
<keyword evidence="5 9" id="KW-0067">ATP-binding</keyword>
<dbReference type="GO" id="GO:0007019">
    <property type="term" value="P:microtubule depolymerization"/>
    <property type="evidence" value="ECO:0007669"/>
    <property type="project" value="TreeGrafter"/>
</dbReference>
<feature type="compositionally biased region" description="Basic and acidic residues" evidence="10">
    <location>
        <begin position="377"/>
        <end position="387"/>
    </location>
</feature>
<name>A0AB34JCI8_PRYPA</name>
<evidence type="ECO:0000256" key="6">
    <source>
        <dbReference type="ARBA" id="ARBA00023175"/>
    </source>
</evidence>
<dbReference type="GO" id="GO:0008017">
    <property type="term" value="F:microtubule binding"/>
    <property type="evidence" value="ECO:0007669"/>
    <property type="project" value="InterPro"/>
</dbReference>
<evidence type="ECO:0000256" key="2">
    <source>
        <dbReference type="ARBA" id="ARBA00022490"/>
    </source>
</evidence>
<feature type="region of interest" description="Disordered" evidence="10">
    <location>
        <begin position="368"/>
        <end position="387"/>
    </location>
</feature>
<dbReference type="AlphaFoldDB" id="A0AB34JCI8"/>
<dbReference type="PRINTS" id="PR00380">
    <property type="entry name" value="KINESINHEAVY"/>
</dbReference>
<dbReference type="InterPro" id="IPR027417">
    <property type="entry name" value="P-loop_NTPase"/>
</dbReference>
<protein>
    <recommendedName>
        <fullName evidence="11">Kinesin motor domain-containing protein</fullName>
    </recommendedName>
</protein>
<dbReference type="InterPro" id="IPR001752">
    <property type="entry name" value="Kinesin_motor_dom"/>
</dbReference>
<dbReference type="GO" id="GO:0005524">
    <property type="term" value="F:ATP binding"/>
    <property type="evidence" value="ECO:0007669"/>
    <property type="project" value="UniProtKB-UniRule"/>
</dbReference>
<evidence type="ECO:0000256" key="7">
    <source>
        <dbReference type="ARBA" id="ARBA00023212"/>
    </source>
</evidence>
<evidence type="ECO:0000256" key="9">
    <source>
        <dbReference type="PROSITE-ProRule" id="PRU00283"/>
    </source>
</evidence>
<keyword evidence="3" id="KW-0493">Microtubule</keyword>
<evidence type="ECO:0000256" key="1">
    <source>
        <dbReference type="ARBA" id="ARBA00004245"/>
    </source>
</evidence>
<reference evidence="12 13" key="1">
    <citation type="journal article" date="2024" name="Science">
        <title>Giant polyketide synthase enzymes in the biosynthesis of giant marine polyether toxins.</title>
        <authorList>
            <person name="Fallon T.R."/>
            <person name="Shende V.V."/>
            <person name="Wierzbicki I.H."/>
            <person name="Pendleton A.L."/>
            <person name="Watervoot N.F."/>
            <person name="Auber R.P."/>
            <person name="Gonzalez D.J."/>
            <person name="Wisecaver J.H."/>
            <person name="Moore B.S."/>
        </authorList>
    </citation>
    <scope>NUCLEOTIDE SEQUENCE [LARGE SCALE GENOMIC DNA]</scope>
    <source>
        <strain evidence="12 13">12B1</strain>
    </source>
</reference>
<feature type="domain" description="Kinesin motor" evidence="11">
    <location>
        <begin position="30"/>
        <end position="365"/>
    </location>
</feature>
<dbReference type="PANTHER" id="PTHR47971">
    <property type="entry name" value="KINESIN-RELATED PROTEIN 6"/>
    <property type="match status" value="1"/>
</dbReference>
<dbReference type="FunFam" id="3.40.850.10:FF:000012">
    <property type="entry name" value="Kinesin-like protein"/>
    <property type="match status" value="1"/>
</dbReference>
<keyword evidence="2" id="KW-0963">Cytoplasm</keyword>
<dbReference type="Gene3D" id="3.40.850.10">
    <property type="entry name" value="Kinesin motor domain"/>
    <property type="match status" value="1"/>
</dbReference>
<dbReference type="GO" id="GO:0007018">
    <property type="term" value="P:microtubule-based movement"/>
    <property type="evidence" value="ECO:0007669"/>
    <property type="project" value="InterPro"/>
</dbReference>
<evidence type="ECO:0000256" key="8">
    <source>
        <dbReference type="ARBA" id="ARBA00061030"/>
    </source>
</evidence>
<proteinExistence type="inferred from homology"/>
<dbReference type="EMBL" id="JBGBPQ010000009">
    <property type="protein sequence ID" value="KAL1519266.1"/>
    <property type="molecule type" value="Genomic_DNA"/>
</dbReference>
<dbReference type="Proteomes" id="UP001515480">
    <property type="component" value="Unassembled WGS sequence"/>
</dbReference>
<keyword evidence="4 9" id="KW-0547">Nucleotide-binding</keyword>
<dbReference type="InterPro" id="IPR036961">
    <property type="entry name" value="Kinesin_motor_dom_sf"/>
</dbReference>
<feature type="compositionally biased region" description="Pro residues" evidence="10">
    <location>
        <begin position="410"/>
        <end position="421"/>
    </location>
</feature>
<dbReference type="InterPro" id="IPR027640">
    <property type="entry name" value="Kinesin-like_fam"/>
</dbReference>
<dbReference type="SUPFAM" id="SSF52540">
    <property type="entry name" value="P-loop containing nucleoside triphosphate hydrolases"/>
    <property type="match status" value="1"/>
</dbReference>
<feature type="region of interest" description="Disordered" evidence="10">
    <location>
        <begin position="471"/>
        <end position="567"/>
    </location>
</feature>
<evidence type="ECO:0000259" key="11">
    <source>
        <dbReference type="PROSITE" id="PS50067"/>
    </source>
</evidence>
<evidence type="ECO:0000256" key="4">
    <source>
        <dbReference type="ARBA" id="ARBA00022741"/>
    </source>
</evidence>
<dbReference type="GO" id="GO:0003777">
    <property type="term" value="F:microtubule motor activity"/>
    <property type="evidence" value="ECO:0007669"/>
    <property type="project" value="InterPro"/>
</dbReference>
<feature type="region of interest" description="Disordered" evidence="10">
    <location>
        <begin position="393"/>
        <end position="444"/>
    </location>
</feature>
<evidence type="ECO:0000256" key="3">
    <source>
        <dbReference type="ARBA" id="ARBA00022701"/>
    </source>
</evidence>
<dbReference type="Pfam" id="PF00225">
    <property type="entry name" value="Kinesin"/>
    <property type="match status" value="1"/>
</dbReference>
<dbReference type="SMART" id="SM00129">
    <property type="entry name" value="KISc"/>
    <property type="match status" value="1"/>
</dbReference>
<accession>A0AB34JCI8</accession>
<keyword evidence="6 9" id="KW-0505">Motor protein</keyword>
<dbReference type="PANTHER" id="PTHR47971:SF8">
    <property type="entry name" value="KINESIN-LIKE PROTEIN"/>
    <property type="match status" value="1"/>
</dbReference>
<sequence>MGADRTVVRRSVSASTLMTAKKARCDSISRIRVVVRMRPLSRREADHSKGSILEVAEVDPDANFAQMIVHEPKLKVDMTAYTEQHRFNFDMVYDEDSSNETLYRGTAAPLISRIFTQGQNATCFAYGATGAGKTHTMMGTESEAGMYMLAAQDMFAKLRQPAHAHLRLFASSFEIYGSKVFDLLNARSCLPVREDGRKRINVVGLTQQLVPDVQSFQALLLLAADARRTAATLVHDTSSRSHAVLQLSIRSVRSSGKEEEELGRFSFIDLAGTERGADTLNCVDRDRRIEGAEINKSLLALKECIRGLDQGKTHIPFRGSKLTEVLRDSFIGDCHTVMIGAVSPCIDSVEQTLNTLRYADRVRDFSAAPKLPGAPLSERHERASSEKHLLSLAAPSALPPPHTPRSRLHPPNPRAKPPPPTLSSSPLASLPISTSPIAPAGPDAATVEHVQRLLAEEKAEQQMADQLAQLKAGHAKSPPTPPPPPPPPPLPAPPPSAPPRTRSARPPVMPTMASSLPPMPSAPPPSAPPPAAPPPAAAPTRTSTRHVSAKEANKENGERAAKPPPSAEVRQAVFDAHRQFITSCVEQLEVHTYMLSQAEHGPEREAGLHDYVMGLEALLAERQAALGSLQQQLQTFRATVG</sequence>
<feature type="compositionally biased region" description="Low complexity" evidence="10">
    <location>
        <begin position="422"/>
        <end position="437"/>
    </location>
</feature>
<evidence type="ECO:0000256" key="10">
    <source>
        <dbReference type="SAM" id="MobiDB-lite"/>
    </source>
</evidence>
<evidence type="ECO:0000313" key="12">
    <source>
        <dbReference type="EMBL" id="KAL1519266.1"/>
    </source>
</evidence>
<comment type="subcellular location">
    <subcellularLocation>
        <location evidence="1">Cytoplasm</location>
        <location evidence="1">Cytoskeleton</location>
    </subcellularLocation>
</comment>
<keyword evidence="13" id="KW-1185">Reference proteome</keyword>
<gene>
    <name evidence="12" type="ORF">AB1Y20_022795</name>
</gene>
<feature type="compositionally biased region" description="Low complexity" evidence="10">
    <location>
        <begin position="499"/>
        <end position="516"/>
    </location>
</feature>
<comment type="similarity">
    <text evidence="8">Belongs to the TRAFAC class myosin-kinesin ATPase superfamily. Kinesin family. KIN-13 subfamily.</text>
</comment>
<organism evidence="12 13">
    <name type="scientific">Prymnesium parvum</name>
    <name type="common">Toxic golden alga</name>
    <dbReference type="NCBI Taxonomy" id="97485"/>
    <lineage>
        <taxon>Eukaryota</taxon>
        <taxon>Haptista</taxon>
        <taxon>Haptophyta</taxon>
        <taxon>Prymnesiophyceae</taxon>
        <taxon>Prymnesiales</taxon>
        <taxon>Prymnesiaceae</taxon>
        <taxon>Prymnesium</taxon>
    </lineage>
</organism>